<reference evidence="1" key="1">
    <citation type="submission" date="2023-12" db="EMBL/GenBank/DDBJ databases">
        <title>Genome assembly of Anisodus tanguticus.</title>
        <authorList>
            <person name="Wang Y.-J."/>
        </authorList>
    </citation>
    <scope>NUCLEOTIDE SEQUENCE</scope>
    <source>
        <strain evidence="1">KB-2021</strain>
        <tissue evidence="1">Leaf</tissue>
    </source>
</reference>
<sequence length="83" mass="9653">MAPNRWDSLTKTLERPLRLSKNINDDDHEQSLLVRISQPSDSPHSFSVFSGQVRRLVRLSVEENKRLSGYLWRSKGEGIWECV</sequence>
<comment type="caution">
    <text evidence="1">The sequence shown here is derived from an EMBL/GenBank/DDBJ whole genome shotgun (WGS) entry which is preliminary data.</text>
</comment>
<name>A0AAE1SXP6_9SOLA</name>
<dbReference type="EMBL" id="JAVYJV010000001">
    <property type="protein sequence ID" value="KAK4378764.1"/>
    <property type="molecule type" value="Genomic_DNA"/>
</dbReference>
<evidence type="ECO:0000313" key="1">
    <source>
        <dbReference type="EMBL" id="KAK4378764.1"/>
    </source>
</evidence>
<evidence type="ECO:0000313" key="2">
    <source>
        <dbReference type="Proteomes" id="UP001291623"/>
    </source>
</evidence>
<proteinExistence type="predicted"/>
<protein>
    <submittedName>
        <fullName evidence="1">Uncharacterized protein</fullName>
    </submittedName>
</protein>
<gene>
    <name evidence="1" type="ORF">RND71_000626</name>
</gene>
<dbReference type="AlphaFoldDB" id="A0AAE1SXP6"/>
<dbReference type="Proteomes" id="UP001291623">
    <property type="component" value="Unassembled WGS sequence"/>
</dbReference>
<accession>A0AAE1SXP6</accession>
<keyword evidence="2" id="KW-1185">Reference proteome</keyword>
<organism evidence="1 2">
    <name type="scientific">Anisodus tanguticus</name>
    <dbReference type="NCBI Taxonomy" id="243964"/>
    <lineage>
        <taxon>Eukaryota</taxon>
        <taxon>Viridiplantae</taxon>
        <taxon>Streptophyta</taxon>
        <taxon>Embryophyta</taxon>
        <taxon>Tracheophyta</taxon>
        <taxon>Spermatophyta</taxon>
        <taxon>Magnoliopsida</taxon>
        <taxon>eudicotyledons</taxon>
        <taxon>Gunneridae</taxon>
        <taxon>Pentapetalae</taxon>
        <taxon>asterids</taxon>
        <taxon>lamiids</taxon>
        <taxon>Solanales</taxon>
        <taxon>Solanaceae</taxon>
        <taxon>Solanoideae</taxon>
        <taxon>Hyoscyameae</taxon>
        <taxon>Anisodus</taxon>
    </lineage>
</organism>